<keyword evidence="4" id="KW-1185">Reference proteome</keyword>
<evidence type="ECO:0000259" key="2">
    <source>
        <dbReference type="Pfam" id="PF05670"/>
    </source>
</evidence>
<evidence type="ECO:0000313" key="4">
    <source>
        <dbReference type="Proteomes" id="UP001249959"/>
    </source>
</evidence>
<evidence type="ECO:0000313" key="3">
    <source>
        <dbReference type="EMBL" id="MDU0807839.1"/>
    </source>
</evidence>
<dbReference type="InterPro" id="IPR008532">
    <property type="entry name" value="NFACT_RNA-bd"/>
</dbReference>
<sequence length="520" mass="60255">MHNNHFFLRILARELRQILTYARLKQCFSQEKDELVIGFERQNGQDFWIKCSFGSQFSSMQFPTDFRRAGRNSVDLFSDLLLHEVQDVRVFENERAIGLYFLGEQVLVFKLFGNRSNVILFQAGEHQGQFQKRLGKDFELSLSQLDRTIDQSYEAFHQADGDWMALYPTLGKECTSYFQHLGYVNLTQSKQWDLLQKTLEALEEPLISIIETPKGIALTLFPVDQEALYQTKDVFDALNQFFSLHYSVGEFRREKALLMETLGKLHLKAIHYLESLEKQQVKRDSSLAYEEIGNILMAFLHLIPVGAKLVELDNFYHGGKVTIKLNAQLSGPENAENYYRKAKNFSKEIAQWEVTVARKKAEIQELGEQLKGIETAQVRRELKPYLQYLKVQESTKQSSDELPFKQFLTSGWTIWVGKNAKNNDLLTLKYAKKFDIWLHARDVSGSHVIIRNPQQQTVPKHVIEKAAELAAHFSKRATESLCPVIVTAKKYVRKTRDLLPGQVIVDREEEVVMVKPTYWE</sequence>
<comment type="caution">
    <text evidence="3">The sequence shown here is derived from an EMBL/GenBank/DDBJ whole genome shotgun (WGS) entry which is preliminary data.</text>
</comment>
<feature type="domain" description="NFACT RNA-binding" evidence="2">
    <location>
        <begin position="410"/>
        <end position="505"/>
    </location>
</feature>
<dbReference type="InterPro" id="IPR051608">
    <property type="entry name" value="RQC_Subunit_NEMF"/>
</dbReference>
<gene>
    <name evidence="3" type="ORF">PQG45_02185</name>
</gene>
<reference evidence="3 4" key="1">
    <citation type="submission" date="2023-09" db="EMBL/GenBank/DDBJ databases">
        <title>Aquirufa genomes.</title>
        <authorList>
            <person name="Pitt A."/>
        </authorList>
    </citation>
    <scope>NUCLEOTIDE SEQUENCE [LARGE SCALE GENOMIC DNA]</scope>
    <source>
        <strain evidence="3 4">LEOWEIH-7C</strain>
    </source>
</reference>
<feature type="coiled-coil region" evidence="1">
    <location>
        <begin position="342"/>
        <end position="376"/>
    </location>
</feature>
<dbReference type="RefSeq" id="WP_316070231.1">
    <property type="nucleotide sequence ID" value="NZ_JAVNWW010000001.1"/>
</dbReference>
<dbReference type="Gene3D" id="2.30.310.10">
    <property type="entry name" value="ibrinogen binding protein from staphylococcus aureus domain"/>
    <property type="match status" value="1"/>
</dbReference>
<dbReference type="Pfam" id="PF05670">
    <property type="entry name" value="NFACT-R_1"/>
    <property type="match status" value="1"/>
</dbReference>
<dbReference type="EMBL" id="JAVNWW010000001">
    <property type="protein sequence ID" value="MDU0807839.1"/>
    <property type="molecule type" value="Genomic_DNA"/>
</dbReference>
<accession>A0ABU3TPP6</accession>
<protein>
    <submittedName>
        <fullName evidence="3">NFACT RNA binding domain-containing protein</fullName>
    </submittedName>
</protein>
<keyword evidence="1" id="KW-0175">Coiled coil</keyword>
<proteinExistence type="predicted"/>
<organism evidence="3 4">
    <name type="scientific">Aquirufa regiilacus</name>
    <dbReference type="NCBI Taxonomy" id="3024868"/>
    <lineage>
        <taxon>Bacteria</taxon>
        <taxon>Pseudomonadati</taxon>
        <taxon>Bacteroidota</taxon>
        <taxon>Cytophagia</taxon>
        <taxon>Cytophagales</taxon>
        <taxon>Flectobacillaceae</taxon>
        <taxon>Aquirufa</taxon>
    </lineage>
</organism>
<evidence type="ECO:0000256" key="1">
    <source>
        <dbReference type="SAM" id="Coils"/>
    </source>
</evidence>
<dbReference type="PANTHER" id="PTHR15239">
    <property type="entry name" value="NUCLEAR EXPORT MEDIATOR FACTOR NEMF"/>
    <property type="match status" value="1"/>
</dbReference>
<name>A0ABU3TPP6_9BACT</name>
<dbReference type="Pfam" id="PF05833">
    <property type="entry name" value="NFACT_N"/>
    <property type="match status" value="2"/>
</dbReference>
<dbReference type="Proteomes" id="UP001249959">
    <property type="component" value="Unassembled WGS sequence"/>
</dbReference>
<dbReference type="PANTHER" id="PTHR15239:SF6">
    <property type="entry name" value="RIBOSOME QUALITY CONTROL COMPLEX SUBUNIT NEMF"/>
    <property type="match status" value="1"/>
</dbReference>